<organism evidence="1 2">
    <name type="scientific">Hyalomma asiaticum</name>
    <name type="common">Tick</name>
    <dbReference type="NCBI Taxonomy" id="266040"/>
    <lineage>
        <taxon>Eukaryota</taxon>
        <taxon>Metazoa</taxon>
        <taxon>Ecdysozoa</taxon>
        <taxon>Arthropoda</taxon>
        <taxon>Chelicerata</taxon>
        <taxon>Arachnida</taxon>
        <taxon>Acari</taxon>
        <taxon>Parasitiformes</taxon>
        <taxon>Ixodida</taxon>
        <taxon>Ixodoidea</taxon>
        <taxon>Ixodidae</taxon>
        <taxon>Hyalomminae</taxon>
        <taxon>Hyalomma</taxon>
    </lineage>
</organism>
<comment type="caution">
    <text evidence="1">The sequence shown here is derived from an EMBL/GenBank/DDBJ whole genome shotgun (WGS) entry which is preliminary data.</text>
</comment>
<gene>
    <name evidence="1" type="ORF">HPB50_001847</name>
</gene>
<proteinExistence type="predicted"/>
<sequence>MAYCCVPLCRSHSKSKLPGISFHEIPTDETLRQQWIKAIRRDDWEPNTNSNYSRVCSRHFRQTEFIEGKRRRLKKGAVPSVFPEYPAYLRPQPLKERSSENIRKRSTPQSTDKENGPLQKKKRLDDEEKQERIPDVNQPSTYRIPVAYYFTKGLDGKQLSTLIRYVMKKVEEAGFTILRFKAEVEKPATDSKEEEETNGDAAPPAKKAKAEPARTRPQREKSAGGRRVSSLEMAAKEGEALLKELGHKDSNDPDSGRRRTRSQTRGTPAAPPARQQRQTRAEPARKTPAKPARGGAKKATASRRSKKDESEEEDEEEAASAEEAPTAAANEDGPGDSKDKKEEKDEVNNDEGASEARQADSGDASADHKEEQEVNNKEEKATTDSSSKASATTTADAKADAEPPVAKENAVAGDSASAPVATKPPEEVAA</sequence>
<accession>A0ACB7SB79</accession>
<protein>
    <submittedName>
        <fullName evidence="1">Uncharacterized protein</fullName>
    </submittedName>
</protein>
<evidence type="ECO:0000313" key="2">
    <source>
        <dbReference type="Proteomes" id="UP000821845"/>
    </source>
</evidence>
<evidence type="ECO:0000313" key="1">
    <source>
        <dbReference type="EMBL" id="KAH6931960.1"/>
    </source>
</evidence>
<name>A0ACB7SB79_HYAAI</name>
<reference evidence="1" key="1">
    <citation type="submission" date="2020-05" db="EMBL/GenBank/DDBJ databases">
        <title>Large-scale comparative analyses of tick genomes elucidate their genetic diversity and vector capacities.</title>
        <authorList>
            <person name="Jia N."/>
            <person name="Wang J."/>
            <person name="Shi W."/>
            <person name="Du L."/>
            <person name="Sun Y."/>
            <person name="Zhan W."/>
            <person name="Jiang J."/>
            <person name="Wang Q."/>
            <person name="Zhang B."/>
            <person name="Ji P."/>
            <person name="Sakyi L.B."/>
            <person name="Cui X."/>
            <person name="Yuan T."/>
            <person name="Jiang B."/>
            <person name="Yang W."/>
            <person name="Lam T.T.-Y."/>
            <person name="Chang Q."/>
            <person name="Ding S."/>
            <person name="Wang X."/>
            <person name="Zhu J."/>
            <person name="Ruan X."/>
            <person name="Zhao L."/>
            <person name="Wei J."/>
            <person name="Que T."/>
            <person name="Du C."/>
            <person name="Cheng J."/>
            <person name="Dai P."/>
            <person name="Han X."/>
            <person name="Huang E."/>
            <person name="Gao Y."/>
            <person name="Liu J."/>
            <person name="Shao H."/>
            <person name="Ye R."/>
            <person name="Li L."/>
            <person name="Wei W."/>
            <person name="Wang X."/>
            <person name="Wang C."/>
            <person name="Yang T."/>
            <person name="Huo Q."/>
            <person name="Li W."/>
            <person name="Guo W."/>
            <person name="Chen H."/>
            <person name="Zhou L."/>
            <person name="Ni X."/>
            <person name="Tian J."/>
            <person name="Zhou Y."/>
            <person name="Sheng Y."/>
            <person name="Liu T."/>
            <person name="Pan Y."/>
            <person name="Xia L."/>
            <person name="Li J."/>
            <person name="Zhao F."/>
            <person name="Cao W."/>
        </authorList>
    </citation>
    <scope>NUCLEOTIDE SEQUENCE</scope>
    <source>
        <strain evidence="1">Hyas-2018</strain>
    </source>
</reference>
<keyword evidence="2" id="KW-1185">Reference proteome</keyword>
<dbReference type="EMBL" id="CM023484">
    <property type="protein sequence ID" value="KAH6931960.1"/>
    <property type="molecule type" value="Genomic_DNA"/>
</dbReference>
<dbReference type="Proteomes" id="UP000821845">
    <property type="component" value="Chromosome 4"/>
</dbReference>